<name>W0FRC0_9BACT</name>
<dbReference type="AlphaFoldDB" id="W0FRC0"/>
<reference evidence="1" key="1">
    <citation type="journal article" date="2013" name="PLoS ONE">
        <title>Metagenomic insights into the carbohydrate-active enzymes carried by the microorganisms adhering to solid digesta in the rumen of cows.</title>
        <authorList>
            <person name="Wang L."/>
            <person name="Hatem A."/>
            <person name="Catalyurek U.V."/>
            <person name="Morrison M."/>
            <person name="Yu Z."/>
        </authorList>
    </citation>
    <scope>NUCLEOTIDE SEQUENCE</scope>
</reference>
<evidence type="ECO:0000313" key="1">
    <source>
        <dbReference type="EMBL" id="AHF25585.1"/>
    </source>
</evidence>
<organism evidence="1">
    <name type="scientific">uncultured bacterium Contigcl_22</name>
    <dbReference type="NCBI Taxonomy" id="1393666"/>
    <lineage>
        <taxon>Bacteria</taxon>
        <taxon>environmental samples</taxon>
    </lineage>
</organism>
<dbReference type="EMBL" id="KC246842">
    <property type="protein sequence ID" value="AHF25585.1"/>
    <property type="molecule type" value="Genomic_DNA"/>
</dbReference>
<proteinExistence type="predicted"/>
<protein>
    <submittedName>
        <fullName evidence="1">Uncharacterized protein</fullName>
    </submittedName>
</protein>
<accession>W0FRC0</accession>
<sequence length="179" mass="21570">MKLYHYYEKSNGPFRSISDLPDRDAEAVLQRIRTDHPDIFLAKRPEDYLQKRRRFEGILREEFIKKGGLIERETPHYMVVEACPFFEKWYEHTAWITVDTDDLDLRTLSFTYGDSHPTFSGKIRDGKEYRNRLYTYDEILPVIDRYGLPQDWNPDFRYGPECYVEVQVWTDRGLEKWIG</sequence>